<protein>
    <submittedName>
        <fullName evidence="1">Uncharacterized protein</fullName>
    </submittedName>
</protein>
<proteinExistence type="predicted"/>
<accession>A0A367LBM6</accession>
<reference evidence="1 2" key="1">
    <citation type="journal article" date="2015" name="BMC Genomics">
        <title>Insights from the genome of Ophiocordyceps polyrhachis-furcata to pathogenicity and host specificity in insect fungi.</title>
        <authorList>
            <person name="Wichadakul D."/>
            <person name="Kobmoo N."/>
            <person name="Ingsriswang S."/>
            <person name="Tangphatsornruang S."/>
            <person name="Chantasingh D."/>
            <person name="Luangsa-ard J.J."/>
            <person name="Eurwilaichitr L."/>
        </authorList>
    </citation>
    <scope>NUCLEOTIDE SEQUENCE [LARGE SCALE GENOMIC DNA]</scope>
    <source>
        <strain evidence="1 2">BCC 54312</strain>
    </source>
</reference>
<comment type="caution">
    <text evidence="1">The sequence shown here is derived from an EMBL/GenBank/DDBJ whole genome shotgun (WGS) entry which is preliminary data.</text>
</comment>
<evidence type="ECO:0000313" key="2">
    <source>
        <dbReference type="Proteomes" id="UP000253664"/>
    </source>
</evidence>
<dbReference type="AlphaFoldDB" id="A0A367LBM6"/>
<keyword evidence="2" id="KW-1185">Reference proteome</keyword>
<evidence type="ECO:0000313" key="1">
    <source>
        <dbReference type="EMBL" id="RCI11833.1"/>
    </source>
</evidence>
<dbReference type="EMBL" id="LKCN02000010">
    <property type="protein sequence ID" value="RCI11833.1"/>
    <property type="molecule type" value="Genomic_DNA"/>
</dbReference>
<dbReference type="Proteomes" id="UP000253664">
    <property type="component" value="Unassembled WGS sequence"/>
</dbReference>
<organism evidence="1 2">
    <name type="scientific">Ophiocordyceps polyrhachis-furcata BCC 54312</name>
    <dbReference type="NCBI Taxonomy" id="1330021"/>
    <lineage>
        <taxon>Eukaryota</taxon>
        <taxon>Fungi</taxon>
        <taxon>Dikarya</taxon>
        <taxon>Ascomycota</taxon>
        <taxon>Pezizomycotina</taxon>
        <taxon>Sordariomycetes</taxon>
        <taxon>Hypocreomycetidae</taxon>
        <taxon>Hypocreales</taxon>
        <taxon>Ophiocordycipitaceae</taxon>
        <taxon>Ophiocordyceps</taxon>
    </lineage>
</organism>
<sequence length="129" mass="14306">MVPPLFTGWRLVIDQPAAPPLWSNNHQHDEFSSRIDINLQASPQTCHPSQATHSSSTPIQTCSHLKPYHFLGYLSILHNIHTPPLGPNNLASPFQLLSSLDFSALSHVRADISCLSTKTVDCNQDSVWI</sequence>
<name>A0A367LBM6_9HYPO</name>
<gene>
    <name evidence="1" type="ORF">L249_7153</name>
</gene>